<dbReference type="InterPro" id="IPR039353">
    <property type="entry name" value="TF_Adf1"/>
</dbReference>
<dbReference type="Proteomes" id="UP001458880">
    <property type="component" value="Unassembled WGS sequence"/>
</dbReference>
<protein>
    <submittedName>
        <fullName evidence="4">Alcohol dehydrogenase transcription factor Myb/SANT-like</fullName>
    </submittedName>
</protein>
<feature type="region of interest" description="Disordered" evidence="1">
    <location>
        <begin position="105"/>
        <end position="150"/>
    </location>
</feature>
<evidence type="ECO:0000259" key="2">
    <source>
        <dbReference type="PROSITE" id="PS50090"/>
    </source>
</evidence>
<dbReference type="Pfam" id="PF10545">
    <property type="entry name" value="MADF_DNA_bdg"/>
    <property type="match status" value="1"/>
</dbReference>
<dbReference type="PANTHER" id="PTHR12243">
    <property type="entry name" value="MADF DOMAIN TRANSCRIPTION FACTOR"/>
    <property type="match status" value="1"/>
</dbReference>
<dbReference type="PROSITE" id="PS50090">
    <property type="entry name" value="MYB_LIKE"/>
    <property type="match status" value="1"/>
</dbReference>
<dbReference type="PROSITE" id="PS51029">
    <property type="entry name" value="MADF"/>
    <property type="match status" value="1"/>
</dbReference>
<evidence type="ECO:0000313" key="5">
    <source>
        <dbReference type="Proteomes" id="UP001458880"/>
    </source>
</evidence>
<feature type="domain" description="MADF" evidence="3">
    <location>
        <begin position="15"/>
        <end position="100"/>
    </location>
</feature>
<sequence>MTDQNNNWCGEQDEILIDFVRNHEPLFNVKSAEYRKMELKQKLWHEVGTILSKTDTNCSKRWAYIRDHYIRKRGKPGTGSASEAAKKRSELLSFLDSCLSGKRSTISNIPHDEEAIDSQNIPQISAIEPTTPRDEDADGLSRDVYSPESS</sequence>
<dbReference type="PANTHER" id="PTHR12243:SF67">
    <property type="entry name" value="COREPRESSOR OF PANGOLIN, ISOFORM A-RELATED"/>
    <property type="match status" value="1"/>
</dbReference>
<keyword evidence="5" id="KW-1185">Reference proteome</keyword>
<dbReference type="AlphaFoldDB" id="A0AAW1LUP2"/>
<proteinExistence type="predicted"/>
<dbReference type="EMBL" id="JASPKY010000081">
    <property type="protein sequence ID" value="KAK9738872.1"/>
    <property type="molecule type" value="Genomic_DNA"/>
</dbReference>
<accession>A0AAW1LUP2</accession>
<gene>
    <name evidence="4" type="ORF">QE152_g9457</name>
</gene>
<feature type="domain" description="Myb-like" evidence="2">
    <location>
        <begin position="1"/>
        <end position="66"/>
    </location>
</feature>
<dbReference type="InterPro" id="IPR006578">
    <property type="entry name" value="MADF-dom"/>
</dbReference>
<evidence type="ECO:0000259" key="3">
    <source>
        <dbReference type="PROSITE" id="PS51029"/>
    </source>
</evidence>
<evidence type="ECO:0000256" key="1">
    <source>
        <dbReference type="SAM" id="MobiDB-lite"/>
    </source>
</evidence>
<dbReference type="InterPro" id="IPR001005">
    <property type="entry name" value="SANT/Myb"/>
</dbReference>
<reference evidence="4 5" key="1">
    <citation type="journal article" date="2024" name="BMC Genomics">
        <title>De novo assembly and annotation of Popillia japonica's genome with initial clues to its potential as an invasive pest.</title>
        <authorList>
            <person name="Cucini C."/>
            <person name="Boschi S."/>
            <person name="Funari R."/>
            <person name="Cardaioli E."/>
            <person name="Iannotti N."/>
            <person name="Marturano G."/>
            <person name="Paoli F."/>
            <person name="Bruttini M."/>
            <person name="Carapelli A."/>
            <person name="Frati F."/>
            <person name="Nardi F."/>
        </authorList>
    </citation>
    <scope>NUCLEOTIDE SEQUENCE [LARGE SCALE GENOMIC DNA]</scope>
    <source>
        <strain evidence="4">DMR45628</strain>
    </source>
</reference>
<dbReference type="SMART" id="SM00595">
    <property type="entry name" value="MADF"/>
    <property type="match status" value="1"/>
</dbReference>
<organism evidence="4 5">
    <name type="scientific">Popillia japonica</name>
    <name type="common">Japanese beetle</name>
    <dbReference type="NCBI Taxonomy" id="7064"/>
    <lineage>
        <taxon>Eukaryota</taxon>
        <taxon>Metazoa</taxon>
        <taxon>Ecdysozoa</taxon>
        <taxon>Arthropoda</taxon>
        <taxon>Hexapoda</taxon>
        <taxon>Insecta</taxon>
        <taxon>Pterygota</taxon>
        <taxon>Neoptera</taxon>
        <taxon>Endopterygota</taxon>
        <taxon>Coleoptera</taxon>
        <taxon>Polyphaga</taxon>
        <taxon>Scarabaeiformia</taxon>
        <taxon>Scarabaeidae</taxon>
        <taxon>Rutelinae</taxon>
        <taxon>Popillia</taxon>
    </lineage>
</organism>
<evidence type="ECO:0000313" key="4">
    <source>
        <dbReference type="EMBL" id="KAK9738872.1"/>
    </source>
</evidence>
<name>A0AAW1LUP2_POPJA</name>
<comment type="caution">
    <text evidence="4">The sequence shown here is derived from an EMBL/GenBank/DDBJ whole genome shotgun (WGS) entry which is preliminary data.</text>
</comment>